<keyword evidence="2" id="KW-1185">Reference proteome</keyword>
<reference evidence="1 2" key="1">
    <citation type="submission" date="2019-03" db="EMBL/GenBank/DDBJ databases">
        <title>Deep-cultivation of Planctomycetes and their phenomic and genomic characterization uncovers novel biology.</title>
        <authorList>
            <person name="Wiegand S."/>
            <person name="Jogler M."/>
            <person name="Boedeker C."/>
            <person name="Pinto D."/>
            <person name="Vollmers J."/>
            <person name="Rivas-Marin E."/>
            <person name="Kohn T."/>
            <person name="Peeters S.H."/>
            <person name="Heuer A."/>
            <person name="Rast P."/>
            <person name="Oberbeckmann S."/>
            <person name="Bunk B."/>
            <person name="Jeske O."/>
            <person name="Meyerdierks A."/>
            <person name="Storesund J.E."/>
            <person name="Kallscheuer N."/>
            <person name="Luecker S."/>
            <person name="Lage O.M."/>
            <person name="Pohl T."/>
            <person name="Merkel B.J."/>
            <person name="Hornburger P."/>
            <person name="Mueller R.-W."/>
            <person name="Bruemmer F."/>
            <person name="Labrenz M."/>
            <person name="Spormann A.M."/>
            <person name="Op den Camp H."/>
            <person name="Overmann J."/>
            <person name="Amann R."/>
            <person name="Jetten M.S.M."/>
            <person name="Mascher T."/>
            <person name="Medema M.H."/>
            <person name="Devos D.P."/>
            <person name="Kaster A.-K."/>
            <person name="Ovreas L."/>
            <person name="Rohde M."/>
            <person name="Galperin M.Y."/>
            <person name="Jogler C."/>
        </authorList>
    </citation>
    <scope>NUCLEOTIDE SEQUENCE [LARGE SCALE GENOMIC DNA]</scope>
    <source>
        <strain evidence="1 2">V202</strain>
    </source>
</reference>
<dbReference type="Proteomes" id="UP000318384">
    <property type="component" value="Chromosome"/>
</dbReference>
<gene>
    <name evidence="1" type="ORF">V202x_20110</name>
</gene>
<dbReference type="AlphaFoldDB" id="A0A517WTR4"/>
<accession>A0A517WTR4</accession>
<proteinExistence type="predicted"/>
<evidence type="ECO:0000313" key="2">
    <source>
        <dbReference type="Proteomes" id="UP000318384"/>
    </source>
</evidence>
<protein>
    <submittedName>
        <fullName evidence="1">Uncharacterized protein</fullName>
    </submittedName>
</protein>
<name>A0A517WTR4_9PLAN</name>
<dbReference type="EMBL" id="CP037422">
    <property type="protein sequence ID" value="QDU08642.1"/>
    <property type="molecule type" value="Genomic_DNA"/>
</dbReference>
<organism evidence="1 2">
    <name type="scientific">Gimesia aquarii</name>
    <dbReference type="NCBI Taxonomy" id="2527964"/>
    <lineage>
        <taxon>Bacteria</taxon>
        <taxon>Pseudomonadati</taxon>
        <taxon>Planctomycetota</taxon>
        <taxon>Planctomycetia</taxon>
        <taxon>Planctomycetales</taxon>
        <taxon>Planctomycetaceae</taxon>
        <taxon>Gimesia</taxon>
    </lineage>
</organism>
<sequence>MIHFYSFAPLLLIYLETHLSFHAERFNISHHEVRGLRSV</sequence>
<evidence type="ECO:0000313" key="1">
    <source>
        <dbReference type="EMBL" id="QDU08642.1"/>
    </source>
</evidence>